<dbReference type="Proteomes" id="UP000095287">
    <property type="component" value="Unplaced"/>
</dbReference>
<name>A0A1I7Y0A2_9BILA</name>
<keyword evidence="1" id="KW-1185">Reference proteome</keyword>
<protein>
    <submittedName>
        <fullName evidence="2">F-box domain-containing protein</fullName>
    </submittedName>
</protein>
<organism evidence="1 2">
    <name type="scientific">Steinernema glaseri</name>
    <dbReference type="NCBI Taxonomy" id="37863"/>
    <lineage>
        <taxon>Eukaryota</taxon>
        <taxon>Metazoa</taxon>
        <taxon>Ecdysozoa</taxon>
        <taxon>Nematoda</taxon>
        <taxon>Chromadorea</taxon>
        <taxon>Rhabditida</taxon>
        <taxon>Tylenchina</taxon>
        <taxon>Panagrolaimomorpha</taxon>
        <taxon>Strongyloidoidea</taxon>
        <taxon>Steinernematidae</taxon>
        <taxon>Steinernema</taxon>
    </lineage>
</organism>
<dbReference type="AlphaFoldDB" id="A0A1I7Y0A2"/>
<dbReference type="WBParaSite" id="L893_g11137.t1">
    <property type="protein sequence ID" value="L893_g11137.t1"/>
    <property type="gene ID" value="L893_g11137"/>
</dbReference>
<reference evidence="2" key="1">
    <citation type="submission" date="2016-11" db="UniProtKB">
        <authorList>
            <consortium name="WormBaseParasite"/>
        </authorList>
    </citation>
    <scope>IDENTIFICATION</scope>
</reference>
<proteinExistence type="predicted"/>
<accession>A0A1I7Y0A2</accession>
<evidence type="ECO:0000313" key="2">
    <source>
        <dbReference type="WBParaSite" id="L893_g11137.t1"/>
    </source>
</evidence>
<sequence>MGALQSRRPRIQLSDDVLVIILNYVKHSGLTDSQFYKYRSVCRQWRKVIEHLSSPQLVTLRLMPKSSYYCCAEPSINVLLVEHGRYPGIML</sequence>
<evidence type="ECO:0000313" key="1">
    <source>
        <dbReference type="Proteomes" id="UP000095287"/>
    </source>
</evidence>